<evidence type="ECO:0000313" key="2">
    <source>
        <dbReference type="EMBL" id="KAF0707267.1"/>
    </source>
</evidence>
<feature type="compositionally biased region" description="Low complexity" evidence="1">
    <location>
        <begin position="155"/>
        <end position="165"/>
    </location>
</feature>
<gene>
    <name evidence="2" type="ORF">FWK35_00036467</name>
</gene>
<reference evidence="2 3" key="1">
    <citation type="submission" date="2019-08" db="EMBL/GenBank/DDBJ databases">
        <title>Whole genome of Aphis craccivora.</title>
        <authorList>
            <person name="Voronova N.V."/>
            <person name="Shulinski R.S."/>
            <person name="Bandarenka Y.V."/>
            <person name="Zhorov D.G."/>
            <person name="Warner D."/>
        </authorList>
    </citation>
    <scope>NUCLEOTIDE SEQUENCE [LARGE SCALE GENOMIC DNA]</scope>
    <source>
        <strain evidence="2">180601</strain>
        <tissue evidence="2">Whole Body</tissue>
    </source>
</reference>
<proteinExistence type="predicted"/>
<feature type="compositionally biased region" description="Low complexity" evidence="1">
    <location>
        <begin position="201"/>
        <end position="240"/>
    </location>
</feature>
<sequence>MSREGEEAPAGRDNRWRPSWGHMRSGLEDLVWQTTSQLDILRQTRVTLIGLGAEFPPDTPQGLSVQQISDVDTEELRADPRLWAAYERGWREHARAAPASPPVPTDRQPIPRPVRHPQRTVRMATTAPTAKPPQRPARQPRPVRESLGPAPASAPQLAPRRPNQQQRRKPPTVQPRPQPAAAQPRTQPSAARPRAQPPTVRPRTQPTTVRPRAQPSHLPARTQPPTAQPTGTPLLQPPATNAMEPAPQMRRQQPETTADAVLPEGIPIVDEDTRQSPIPTFVSHEPMEVGDDAILADIEALYRE</sequence>
<dbReference type="OrthoDB" id="6640276at2759"/>
<feature type="compositionally biased region" description="Basic and acidic residues" evidence="1">
    <location>
        <begin position="1"/>
        <end position="16"/>
    </location>
</feature>
<dbReference type="EMBL" id="VUJU01012607">
    <property type="protein sequence ID" value="KAF0707267.1"/>
    <property type="molecule type" value="Genomic_DNA"/>
</dbReference>
<protein>
    <submittedName>
        <fullName evidence="2">Extensin-like</fullName>
    </submittedName>
</protein>
<feature type="compositionally biased region" description="Low complexity" evidence="1">
    <location>
        <begin position="179"/>
        <end position="194"/>
    </location>
</feature>
<keyword evidence="3" id="KW-1185">Reference proteome</keyword>
<feature type="region of interest" description="Disordered" evidence="1">
    <location>
        <begin position="1"/>
        <end position="20"/>
    </location>
</feature>
<accession>A0A6G0VTH9</accession>
<feature type="region of interest" description="Disordered" evidence="1">
    <location>
        <begin position="93"/>
        <end position="258"/>
    </location>
</feature>
<feature type="region of interest" description="Disordered" evidence="1">
    <location>
        <begin position="266"/>
        <end position="285"/>
    </location>
</feature>
<dbReference type="Proteomes" id="UP000478052">
    <property type="component" value="Unassembled WGS sequence"/>
</dbReference>
<organism evidence="2 3">
    <name type="scientific">Aphis craccivora</name>
    <name type="common">Cowpea aphid</name>
    <dbReference type="NCBI Taxonomy" id="307492"/>
    <lineage>
        <taxon>Eukaryota</taxon>
        <taxon>Metazoa</taxon>
        <taxon>Ecdysozoa</taxon>
        <taxon>Arthropoda</taxon>
        <taxon>Hexapoda</taxon>
        <taxon>Insecta</taxon>
        <taxon>Pterygota</taxon>
        <taxon>Neoptera</taxon>
        <taxon>Paraneoptera</taxon>
        <taxon>Hemiptera</taxon>
        <taxon>Sternorrhyncha</taxon>
        <taxon>Aphidomorpha</taxon>
        <taxon>Aphidoidea</taxon>
        <taxon>Aphididae</taxon>
        <taxon>Aphidini</taxon>
        <taxon>Aphis</taxon>
        <taxon>Aphis</taxon>
    </lineage>
</organism>
<evidence type="ECO:0000313" key="3">
    <source>
        <dbReference type="Proteomes" id="UP000478052"/>
    </source>
</evidence>
<name>A0A6G0VTH9_APHCR</name>
<evidence type="ECO:0000256" key="1">
    <source>
        <dbReference type="SAM" id="MobiDB-lite"/>
    </source>
</evidence>
<dbReference type="AlphaFoldDB" id="A0A6G0VTH9"/>
<comment type="caution">
    <text evidence="2">The sequence shown here is derived from an EMBL/GenBank/DDBJ whole genome shotgun (WGS) entry which is preliminary data.</text>
</comment>